<feature type="signal peptide" evidence="1">
    <location>
        <begin position="1"/>
        <end position="20"/>
    </location>
</feature>
<evidence type="ECO:0008006" key="4">
    <source>
        <dbReference type="Google" id="ProtNLM"/>
    </source>
</evidence>
<keyword evidence="1" id="KW-0732">Signal</keyword>
<proteinExistence type="predicted"/>
<dbReference type="AlphaFoldDB" id="A0A1W0CMU1"/>
<gene>
    <name evidence="2" type="ORF">B0T45_16345</name>
</gene>
<sequence length="64" mass="6972">MHTKGAAAFTLVSCAAKACAAAARSRRPMSIPVQKDSKIMYSRPPSLTLHTRQIKDFPRQALMG</sequence>
<organism evidence="2 3">
    <name type="scientific">Chromobacterium haemolyticum</name>
    <dbReference type="NCBI Taxonomy" id="394935"/>
    <lineage>
        <taxon>Bacteria</taxon>
        <taxon>Pseudomonadati</taxon>
        <taxon>Pseudomonadota</taxon>
        <taxon>Betaproteobacteria</taxon>
        <taxon>Neisseriales</taxon>
        <taxon>Chromobacteriaceae</taxon>
        <taxon>Chromobacterium</taxon>
    </lineage>
</organism>
<protein>
    <recommendedName>
        <fullName evidence="4">Secreted protein</fullName>
    </recommendedName>
</protein>
<name>A0A1W0CMU1_9NEIS</name>
<evidence type="ECO:0000256" key="1">
    <source>
        <dbReference type="SAM" id="SignalP"/>
    </source>
</evidence>
<comment type="caution">
    <text evidence="2">The sequence shown here is derived from an EMBL/GenBank/DDBJ whole genome shotgun (WGS) entry which is preliminary data.</text>
</comment>
<feature type="chain" id="PRO_5012574072" description="Secreted protein" evidence="1">
    <location>
        <begin position="21"/>
        <end position="64"/>
    </location>
</feature>
<evidence type="ECO:0000313" key="2">
    <source>
        <dbReference type="EMBL" id="OQS36059.1"/>
    </source>
</evidence>
<dbReference type="EMBL" id="MUKV01000024">
    <property type="protein sequence ID" value="OQS36059.1"/>
    <property type="molecule type" value="Genomic_DNA"/>
</dbReference>
<dbReference type="Proteomes" id="UP000192721">
    <property type="component" value="Unassembled WGS sequence"/>
</dbReference>
<evidence type="ECO:0000313" key="3">
    <source>
        <dbReference type="Proteomes" id="UP000192721"/>
    </source>
</evidence>
<accession>A0A1W0CMU1</accession>
<reference evidence="2 3" key="1">
    <citation type="submission" date="2017-02" db="EMBL/GenBank/DDBJ databases">
        <title>Chromobacterium haemolyticum H5244.</title>
        <authorList>
            <person name="Gulvik C.A."/>
        </authorList>
    </citation>
    <scope>NUCLEOTIDE SEQUENCE [LARGE SCALE GENOMIC DNA]</scope>
    <source>
        <strain evidence="2 3">H5244</strain>
    </source>
</reference>